<keyword evidence="2 8" id="KW-0813">Transport</keyword>
<dbReference type="NCBIfam" id="TIGR04056">
    <property type="entry name" value="OMP_RagA_SusC"/>
    <property type="match status" value="1"/>
</dbReference>
<sequence length="1062" mass="116457">MLHRLSCLNRVILMIPLICCSLATWAQESRQVRGKVVNAGNEPLPGVSVIIKGTSKGTSTTTDGNFLLEVNQPSPVLVFSFIGYKSQEQLLGSNTFLKITLEEDEAQLGEVVVIGYGKQSREAVTTAVSKLDNKVLENIPYTNVASALQGAIPGLRVQSTSGQPGAAPRVILRGGTSINNPNGASPLYIVDGIIRSNMNDISADDIESLQVLKDAAATAIYGARGSNGVVIITTRTGKEGKMRVTYSYDLSVSKVGRTYELASARDYINLGRSGTMAAAERNPAAKNRLTLPLGYGTGNDLTNNTAYTTQYLTPANEHKLKEGWESMPDPLDPSKTIIFKETDFQALLYRTALSHDHHIAVSGGTEKATFNAGVGYLTAEGTTITTQFKRLTFNMNGELKAKENLSFFGRAMYSSSQSNEVFGITEIFYRSLGLPPTAKYTFEDGTLAPGQNRSIGNPVYHLNNRKIKNAADKLTLAVGAHWDLLPGLSFDPQVSLYKESSDGYSFQPGYLNGPTNFVATRSASGNAGKLLQTQADAVLSYNKSFNAAHNLEAKAGFSYYGRETTGLNANGQGASTDLIPTLNASAEPVSVSGSVSNQVIIGYFSRINYDYKQRYLFSLNVRYDGASNLGAQHKWGFFPGVSVGWNLHQEEFWKALPQDLLRLKLRGSYGVNGNITGLSDFQAMGEYNVGARYGGNAAIQNSVIPNDALRWEQSKTFDVGADIGLFKSRVNILFDYYRRITDNLITSLSLPPSTGFGSILTNLGSLQNKGIEIELNAQVLPATAALQWMIGFNASKTVNKIMKLPANGTENNRVGGFYVWDPARKDYAWLGGLQEGGRLGDFYAYKQVGIYATDADAKAGPVDMIIPGTDKTKAGGDVNWQDTDGNGLIDERDRVYVGNQFPVWTGGFTSALSYKNFDFTVRLDYTTGHTIYNYARAFMDGNWQGDIIMTKEMAEKSWKKSGDITDYPRYYWNDQTLFNLWRGNSQYYEKGDFLAIREVTLSYNMPKTVLQRLKINGIRVHVTGNNLYYFTKYKGPNPEEGGQDNGHYPIPRNIIFGANISF</sequence>
<dbReference type="Gene3D" id="2.40.170.20">
    <property type="entry name" value="TonB-dependent receptor, beta-barrel domain"/>
    <property type="match status" value="1"/>
</dbReference>
<evidence type="ECO:0000256" key="4">
    <source>
        <dbReference type="ARBA" id="ARBA00022692"/>
    </source>
</evidence>
<evidence type="ECO:0000259" key="12">
    <source>
        <dbReference type="Pfam" id="PF07715"/>
    </source>
</evidence>
<feature type="chain" id="PRO_5046003895" evidence="10">
    <location>
        <begin position="27"/>
        <end position="1062"/>
    </location>
</feature>
<dbReference type="InterPro" id="IPR023996">
    <property type="entry name" value="TonB-dep_OMP_SusC/RagA"/>
</dbReference>
<dbReference type="PROSITE" id="PS52016">
    <property type="entry name" value="TONB_DEPENDENT_REC_3"/>
    <property type="match status" value="1"/>
</dbReference>
<feature type="signal peptide" evidence="10">
    <location>
        <begin position="1"/>
        <end position="26"/>
    </location>
</feature>
<dbReference type="Gene3D" id="2.170.130.10">
    <property type="entry name" value="TonB-dependent receptor, plug domain"/>
    <property type="match status" value="1"/>
</dbReference>
<feature type="domain" description="TonB-dependent receptor plug" evidence="12">
    <location>
        <begin position="122"/>
        <end position="229"/>
    </location>
</feature>
<evidence type="ECO:0000256" key="3">
    <source>
        <dbReference type="ARBA" id="ARBA00022452"/>
    </source>
</evidence>
<dbReference type="EMBL" id="JBEXAC010000001">
    <property type="protein sequence ID" value="MET6996022.1"/>
    <property type="molecule type" value="Genomic_DNA"/>
</dbReference>
<dbReference type="Pfam" id="PF07715">
    <property type="entry name" value="Plug"/>
    <property type="match status" value="1"/>
</dbReference>
<dbReference type="InterPro" id="IPR036942">
    <property type="entry name" value="Beta-barrel_TonB_sf"/>
</dbReference>
<dbReference type="SUPFAM" id="SSF49464">
    <property type="entry name" value="Carboxypeptidase regulatory domain-like"/>
    <property type="match status" value="1"/>
</dbReference>
<dbReference type="NCBIfam" id="TIGR04057">
    <property type="entry name" value="SusC_RagA_signa"/>
    <property type="match status" value="1"/>
</dbReference>
<dbReference type="InterPro" id="IPR023997">
    <property type="entry name" value="TonB-dep_OMP_SusC/RagA_CS"/>
</dbReference>
<organism evidence="13 14">
    <name type="scientific">Chitinophaga defluvii</name>
    <dbReference type="NCBI Taxonomy" id="3163343"/>
    <lineage>
        <taxon>Bacteria</taxon>
        <taxon>Pseudomonadati</taxon>
        <taxon>Bacteroidota</taxon>
        <taxon>Chitinophagia</taxon>
        <taxon>Chitinophagales</taxon>
        <taxon>Chitinophagaceae</taxon>
        <taxon>Chitinophaga</taxon>
    </lineage>
</organism>
<dbReference type="InterPro" id="IPR012910">
    <property type="entry name" value="Plug_dom"/>
</dbReference>
<evidence type="ECO:0000313" key="13">
    <source>
        <dbReference type="EMBL" id="MET6996022.1"/>
    </source>
</evidence>
<dbReference type="SUPFAM" id="SSF56935">
    <property type="entry name" value="Porins"/>
    <property type="match status" value="1"/>
</dbReference>
<evidence type="ECO:0000256" key="10">
    <source>
        <dbReference type="SAM" id="SignalP"/>
    </source>
</evidence>
<dbReference type="InterPro" id="IPR000531">
    <property type="entry name" value="Beta-barrel_TonB"/>
</dbReference>
<keyword evidence="7 8" id="KW-0998">Cell outer membrane</keyword>
<evidence type="ECO:0000256" key="6">
    <source>
        <dbReference type="ARBA" id="ARBA00023136"/>
    </source>
</evidence>
<keyword evidence="14" id="KW-1185">Reference proteome</keyword>
<protein>
    <submittedName>
        <fullName evidence="13">TonB-dependent receptor</fullName>
    </submittedName>
</protein>
<dbReference type="Pfam" id="PF00593">
    <property type="entry name" value="TonB_dep_Rec_b-barrel"/>
    <property type="match status" value="1"/>
</dbReference>
<evidence type="ECO:0000256" key="8">
    <source>
        <dbReference type="PROSITE-ProRule" id="PRU01360"/>
    </source>
</evidence>
<comment type="caution">
    <text evidence="13">The sequence shown here is derived from an EMBL/GenBank/DDBJ whole genome shotgun (WGS) entry which is preliminary data.</text>
</comment>
<dbReference type="InterPro" id="IPR008969">
    <property type="entry name" value="CarboxyPept-like_regulatory"/>
</dbReference>
<dbReference type="RefSeq" id="WP_354658669.1">
    <property type="nucleotide sequence ID" value="NZ_JBEXAC010000001.1"/>
</dbReference>
<keyword evidence="3 8" id="KW-1134">Transmembrane beta strand</keyword>
<name>A0ABV2T084_9BACT</name>
<dbReference type="Proteomes" id="UP001549749">
    <property type="component" value="Unassembled WGS sequence"/>
</dbReference>
<comment type="subcellular location">
    <subcellularLocation>
        <location evidence="1 8">Cell outer membrane</location>
        <topology evidence="1 8">Multi-pass membrane protein</topology>
    </subcellularLocation>
</comment>
<feature type="domain" description="TonB-dependent receptor-like beta-barrel" evidence="11">
    <location>
        <begin position="436"/>
        <end position="795"/>
    </location>
</feature>
<evidence type="ECO:0000256" key="9">
    <source>
        <dbReference type="RuleBase" id="RU003357"/>
    </source>
</evidence>
<dbReference type="InterPro" id="IPR037066">
    <property type="entry name" value="Plug_dom_sf"/>
</dbReference>
<evidence type="ECO:0000313" key="14">
    <source>
        <dbReference type="Proteomes" id="UP001549749"/>
    </source>
</evidence>
<dbReference type="InterPro" id="IPR039426">
    <property type="entry name" value="TonB-dep_rcpt-like"/>
</dbReference>
<comment type="similarity">
    <text evidence="8 9">Belongs to the TonB-dependent receptor family.</text>
</comment>
<evidence type="ECO:0000259" key="11">
    <source>
        <dbReference type="Pfam" id="PF00593"/>
    </source>
</evidence>
<evidence type="ECO:0000256" key="7">
    <source>
        <dbReference type="ARBA" id="ARBA00023237"/>
    </source>
</evidence>
<keyword evidence="5 9" id="KW-0798">TonB box</keyword>
<keyword evidence="10" id="KW-0732">Signal</keyword>
<keyword evidence="4 8" id="KW-0812">Transmembrane</keyword>
<dbReference type="Gene3D" id="2.60.40.1120">
    <property type="entry name" value="Carboxypeptidase-like, regulatory domain"/>
    <property type="match status" value="1"/>
</dbReference>
<gene>
    <name evidence="13" type="ORF">ABR189_01520</name>
</gene>
<keyword evidence="13" id="KW-0675">Receptor</keyword>
<dbReference type="Pfam" id="PF13715">
    <property type="entry name" value="CarbopepD_reg_2"/>
    <property type="match status" value="1"/>
</dbReference>
<reference evidence="13 14" key="1">
    <citation type="submission" date="2024-06" db="EMBL/GenBank/DDBJ databases">
        <title>Chitinophaga defluvii sp. nov., isolated from municipal sewage.</title>
        <authorList>
            <person name="Zhang L."/>
        </authorList>
    </citation>
    <scope>NUCLEOTIDE SEQUENCE [LARGE SCALE GENOMIC DNA]</scope>
    <source>
        <strain evidence="13 14">H8</strain>
    </source>
</reference>
<accession>A0ABV2T084</accession>
<proteinExistence type="inferred from homology"/>
<evidence type="ECO:0000256" key="1">
    <source>
        <dbReference type="ARBA" id="ARBA00004571"/>
    </source>
</evidence>
<keyword evidence="6 8" id="KW-0472">Membrane</keyword>
<evidence type="ECO:0000256" key="5">
    <source>
        <dbReference type="ARBA" id="ARBA00023077"/>
    </source>
</evidence>
<evidence type="ECO:0000256" key="2">
    <source>
        <dbReference type="ARBA" id="ARBA00022448"/>
    </source>
</evidence>